<evidence type="ECO:0000313" key="4">
    <source>
        <dbReference type="Proteomes" id="UP000193411"/>
    </source>
</evidence>
<evidence type="ECO:0000313" key="3">
    <source>
        <dbReference type="EMBL" id="ORZ40742.1"/>
    </source>
</evidence>
<feature type="compositionally biased region" description="Polar residues" evidence="1">
    <location>
        <begin position="66"/>
        <end position="89"/>
    </location>
</feature>
<keyword evidence="4" id="KW-1185">Reference proteome</keyword>
<feature type="domain" description="Mixed lineage kinase" evidence="2">
    <location>
        <begin position="266"/>
        <end position="380"/>
    </location>
</feature>
<organism evidence="3 4">
    <name type="scientific">Catenaria anguillulae PL171</name>
    <dbReference type="NCBI Taxonomy" id="765915"/>
    <lineage>
        <taxon>Eukaryota</taxon>
        <taxon>Fungi</taxon>
        <taxon>Fungi incertae sedis</taxon>
        <taxon>Blastocladiomycota</taxon>
        <taxon>Blastocladiomycetes</taxon>
        <taxon>Blastocladiales</taxon>
        <taxon>Catenariaceae</taxon>
        <taxon>Catenaria</taxon>
    </lineage>
</organism>
<dbReference type="InterPro" id="IPR059179">
    <property type="entry name" value="MLKL-like_MCAfunc"/>
</dbReference>
<accession>A0A1Y2I5E6</accession>
<dbReference type="Pfam" id="PF22215">
    <property type="entry name" value="MLKL_N"/>
    <property type="match status" value="1"/>
</dbReference>
<proteinExistence type="predicted"/>
<feature type="region of interest" description="Disordered" evidence="1">
    <location>
        <begin position="654"/>
        <end position="676"/>
    </location>
</feature>
<feature type="compositionally biased region" description="Polar residues" evidence="1">
    <location>
        <begin position="1"/>
        <end position="15"/>
    </location>
</feature>
<reference evidence="3 4" key="1">
    <citation type="submission" date="2016-07" db="EMBL/GenBank/DDBJ databases">
        <title>Pervasive Adenine N6-methylation of Active Genes in Fungi.</title>
        <authorList>
            <consortium name="DOE Joint Genome Institute"/>
            <person name="Mondo S.J."/>
            <person name="Dannebaum R.O."/>
            <person name="Kuo R.C."/>
            <person name="Labutti K."/>
            <person name="Haridas S."/>
            <person name="Kuo A."/>
            <person name="Salamov A."/>
            <person name="Ahrendt S.R."/>
            <person name="Lipzen A."/>
            <person name="Sullivan W."/>
            <person name="Andreopoulos W.B."/>
            <person name="Clum A."/>
            <person name="Lindquist E."/>
            <person name="Daum C."/>
            <person name="Ramamoorthy G.K."/>
            <person name="Gryganskyi A."/>
            <person name="Culley D."/>
            <person name="Magnuson J.K."/>
            <person name="James T.Y."/>
            <person name="O'Malley M.A."/>
            <person name="Stajich J.E."/>
            <person name="Spatafora J.W."/>
            <person name="Visel A."/>
            <person name="Grigoriev I.V."/>
        </authorList>
    </citation>
    <scope>NUCLEOTIDE SEQUENCE [LARGE SCALE GENOMIC DNA]</scope>
    <source>
        <strain evidence="3 4">PL171</strain>
    </source>
</reference>
<gene>
    <name evidence="3" type="ORF">BCR44DRAFT_74422</name>
</gene>
<comment type="caution">
    <text evidence="3">The sequence shown here is derived from an EMBL/GenBank/DDBJ whole genome shotgun (WGS) entry which is preliminary data.</text>
</comment>
<dbReference type="AlphaFoldDB" id="A0A1Y2I5E6"/>
<dbReference type="EMBL" id="MCFL01000002">
    <property type="protein sequence ID" value="ORZ40742.1"/>
    <property type="molecule type" value="Genomic_DNA"/>
</dbReference>
<evidence type="ECO:0000256" key="1">
    <source>
        <dbReference type="SAM" id="MobiDB-lite"/>
    </source>
</evidence>
<name>A0A1Y2I5E6_9FUNG</name>
<sequence>MASAPLQSRSANSDSLPDDSCRRTPAAARIGSLTTKSRSWAARPRPAARMCDTETLSSGHHKYNDVPQTDAGSLEWSQSSTISLDQPDPNQDRLTLYASLIPTWPSSSGSFASTSSQTKGTFFDSQSLTSIDVNGTPSSMLVLASTRHSRLKRVGDRRTDSLRAAETQSRLLVKMPSKRLPVMLQQNPVAKRPPSRPTGKRVGFLSGPELEEDLIEDVDPLRTQKVDQALGLVRFLRSVAGNTPVIGALARCLEVMVGIERVTEDNRDQAGLLFNRVVYVVAVIQRLYDSGHWRPDTAQQILAEVSGAVEASTKFFLKYRSQTPLQRRFYSSQNRQRLDLLNQHLGNALTHLSVTLQLDTVLRLDSVTTVTNQDDAVDAQVESFIELNGGPAAVQGIPEKISALARLVGVEYSSGHVREIAGTYEDLERYLDTVLSTMMGQTTRLEQLDHQVATLSTRGDAYKDIQCAAIRELWRRAGWGLSVATQRLTELLMDVVRMEASTARFHGLIHDDVFLVIMDRFPVALGRLDSNQGTHSEGNVTVSELNSFFPWDLSLLDWARVILFVTDDFETRQFHAAAQLCQDICDSIRQQPPTARFSTFWRLLDSKIATLGDYCLALSDNLFSYMDPQLYFDQLDCARAALSRVRSTLAAPEPTWNESVSPLGRGASLRTEHAQP</sequence>
<dbReference type="Proteomes" id="UP000193411">
    <property type="component" value="Unassembled WGS sequence"/>
</dbReference>
<dbReference type="InterPro" id="IPR054000">
    <property type="entry name" value="MLKL_N"/>
</dbReference>
<protein>
    <recommendedName>
        <fullName evidence="2">Mixed lineage kinase domain-containing protein</fullName>
    </recommendedName>
</protein>
<evidence type="ECO:0000259" key="2">
    <source>
        <dbReference type="Pfam" id="PF22215"/>
    </source>
</evidence>
<feature type="compositionally biased region" description="Low complexity" evidence="1">
    <location>
        <begin position="37"/>
        <end position="49"/>
    </location>
</feature>
<feature type="region of interest" description="Disordered" evidence="1">
    <location>
        <begin position="1"/>
        <end position="89"/>
    </location>
</feature>
<dbReference type="CDD" id="cd21037">
    <property type="entry name" value="MLKL_NTD"/>
    <property type="match status" value="1"/>
</dbReference>